<dbReference type="HOGENOM" id="CLU_2948705_0_0_1"/>
<organism evidence="3">
    <name type="scientific">Arabidopsis lyrata subsp. lyrata</name>
    <name type="common">Lyre-leaved rock-cress</name>
    <dbReference type="NCBI Taxonomy" id="81972"/>
    <lineage>
        <taxon>Eukaryota</taxon>
        <taxon>Viridiplantae</taxon>
        <taxon>Streptophyta</taxon>
        <taxon>Embryophyta</taxon>
        <taxon>Tracheophyta</taxon>
        <taxon>Spermatophyta</taxon>
        <taxon>Magnoliopsida</taxon>
        <taxon>eudicotyledons</taxon>
        <taxon>Gunneridae</taxon>
        <taxon>Pentapetalae</taxon>
        <taxon>rosids</taxon>
        <taxon>malvids</taxon>
        <taxon>Brassicales</taxon>
        <taxon>Brassicaceae</taxon>
        <taxon>Camelineae</taxon>
        <taxon>Arabidopsis</taxon>
    </lineage>
</organism>
<proteinExistence type="predicted"/>
<evidence type="ECO:0000313" key="3">
    <source>
        <dbReference type="Proteomes" id="UP000008694"/>
    </source>
</evidence>
<feature type="region of interest" description="Disordered" evidence="1">
    <location>
        <begin position="1"/>
        <end position="24"/>
    </location>
</feature>
<dbReference type="Gramene" id="Al_scaffold_0004_3328">
    <property type="protein sequence ID" value="Al_scaffold_0004_3328"/>
    <property type="gene ID" value="Al_scaffold_0004_3328"/>
</dbReference>
<feature type="compositionally biased region" description="Basic and acidic residues" evidence="1">
    <location>
        <begin position="12"/>
        <end position="22"/>
    </location>
</feature>
<sequence>IVGEDQNESSEEDQRRKDDLPKVEFAVRSTGYPRRSRNCRRRRRNRLAKRILVLFLLLGR</sequence>
<protein>
    <submittedName>
        <fullName evidence="2">Predicted protein</fullName>
    </submittedName>
</protein>
<dbReference type="EMBL" id="GL348716">
    <property type="protein sequence ID" value="EFH58319.1"/>
    <property type="molecule type" value="Genomic_DNA"/>
</dbReference>
<reference evidence="3" key="1">
    <citation type="journal article" date="2011" name="Nat. Genet.">
        <title>The Arabidopsis lyrata genome sequence and the basis of rapid genome size change.</title>
        <authorList>
            <person name="Hu T.T."/>
            <person name="Pattyn P."/>
            <person name="Bakker E.G."/>
            <person name="Cao J."/>
            <person name="Cheng J.-F."/>
            <person name="Clark R.M."/>
            <person name="Fahlgren N."/>
            <person name="Fawcett J.A."/>
            <person name="Grimwood J."/>
            <person name="Gundlach H."/>
            <person name="Haberer G."/>
            <person name="Hollister J.D."/>
            <person name="Ossowski S."/>
            <person name="Ottilar R.P."/>
            <person name="Salamov A.A."/>
            <person name="Schneeberger K."/>
            <person name="Spannagl M."/>
            <person name="Wang X."/>
            <person name="Yang L."/>
            <person name="Nasrallah M.E."/>
            <person name="Bergelson J."/>
            <person name="Carrington J.C."/>
            <person name="Gaut B.S."/>
            <person name="Schmutz J."/>
            <person name="Mayer K.F.X."/>
            <person name="Van de Peer Y."/>
            <person name="Grigoriev I.V."/>
            <person name="Nordborg M."/>
            <person name="Weigel D."/>
            <person name="Guo Y.-L."/>
        </authorList>
    </citation>
    <scope>NUCLEOTIDE SEQUENCE [LARGE SCALE GENOMIC DNA]</scope>
    <source>
        <strain evidence="3">cv. MN47</strain>
    </source>
</reference>
<dbReference type="KEGG" id="aly:9316306"/>
<feature type="compositionally biased region" description="Acidic residues" evidence="1">
    <location>
        <begin position="1"/>
        <end position="11"/>
    </location>
</feature>
<dbReference type="Proteomes" id="UP000008694">
    <property type="component" value="Unassembled WGS sequence"/>
</dbReference>
<evidence type="ECO:0000313" key="2">
    <source>
        <dbReference type="EMBL" id="EFH58319.1"/>
    </source>
</evidence>
<dbReference type="AlphaFoldDB" id="D7LDZ5"/>
<accession>D7LDZ5</accession>
<evidence type="ECO:0000256" key="1">
    <source>
        <dbReference type="SAM" id="MobiDB-lite"/>
    </source>
</evidence>
<gene>
    <name evidence="2" type="ORF">ARALYDRAFT_670609</name>
</gene>
<keyword evidence="3" id="KW-1185">Reference proteome</keyword>
<feature type="non-terminal residue" evidence="2">
    <location>
        <position position="1"/>
    </location>
</feature>
<name>D7LDZ5_ARALL</name>